<feature type="domain" description="DNA methylase adenine-specific" evidence="8">
    <location>
        <begin position="179"/>
        <end position="497"/>
    </location>
</feature>
<evidence type="ECO:0000256" key="5">
    <source>
        <dbReference type="ARBA" id="ARBA00022691"/>
    </source>
</evidence>
<dbReference type="InterPro" id="IPR038333">
    <property type="entry name" value="T1MK-like_N_sf"/>
</dbReference>
<dbReference type="InterPro" id="IPR003356">
    <property type="entry name" value="DNA_methylase_A-5"/>
</dbReference>
<dbReference type="Proteomes" id="UP000002964">
    <property type="component" value="Unassembled WGS sequence"/>
</dbReference>
<dbReference type="EC" id="2.1.1.72" evidence="2"/>
<dbReference type="GO" id="GO:0032259">
    <property type="term" value="P:methylation"/>
    <property type="evidence" value="ECO:0007669"/>
    <property type="project" value="UniProtKB-KW"/>
</dbReference>
<dbReference type="NCBIfam" id="TIGR00497">
    <property type="entry name" value="hsdM"/>
    <property type="match status" value="1"/>
</dbReference>
<evidence type="ECO:0000256" key="2">
    <source>
        <dbReference type="ARBA" id="ARBA00011900"/>
    </source>
</evidence>
<reference evidence="11" key="1">
    <citation type="submission" date="2011-06" db="EMBL/GenBank/DDBJ databases">
        <authorList>
            <consortium name="US DOE Joint Genome Institute (JGI-PGF)"/>
            <person name="Lucas S."/>
            <person name="Han J."/>
            <person name="Lapidus A."/>
            <person name="Cheng J.-F."/>
            <person name="Goodwin L."/>
            <person name="Pitluck S."/>
            <person name="Peters L."/>
            <person name="Land M.L."/>
            <person name="Hauser L."/>
            <person name="Vogl K."/>
            <person name="Liu Z."/>
            <person name="Overmann J."/>
            <person name="Frigaard N.-U."/>
            <person name="Bryant D.A."/>
            <person name="Woyke T.J."/>
        </authorList>
    </citation>
    <scope>NUCLEOTIDE SEQUENCE [LARGE SCALE GENOMIC DNA]</scope>
    <source>
        <strain evidence="11">970</strain>
    </source>
</reference>
<dbReference type="SUPFAM" id="SSF53335">
    <property type="entry name" value="S-adenosyl-L-methionine-dependent methyltransferases"/>
    <property type="match status" value="1"/>
</dbReference>
<evidence type="ECO:0000313" key="10">
    <source>
        <dbReference type="EMBL" id="EIC21146.1"/>
    </source>
</evidence>
<dbReference type="RefSeq" id="WP_009151549.1">
    <property type="nucleotide sequence ID" value="NZ_CP121471.1"/>
</dbReference>
<keyword evidence="11" id="KW-1185">Reference proteome</keyword>
<dbReference type="PANTHER" id="PTHR42933">
    <property type="entry name" value="SLR6095 PROTEIN"/>
    <property type="match status" value="1"/>
</dbReference>
<dbReference type="GO" id="GO:0003677">
    <property type="term" value="F:DNA binding"/>
    <property type="evidence" value="ECO:0007669"/>
    <property type="project" value="InterPro"/>
</dbReference>
<dbReference type="eggNOG" id="COG0286">
    <property type="taxonomic scope" value="Bacteria"/>
</dbReference>
<evidence type="ECO:0000256" key="1">
    <source>
        <dbReference type="ARBA" id="ARBA00006594"/>
    </source>
</evidence>
<dbReference type="PANTHER" id="PTHR42933:SF1">
    <property type="entry name" value="SITE-SPECIFIC DNA-METHYLTRANSFERASE (ADENINE-SPECIFIC)"/>
    <property type="match status" value="1"/>
</dbReference>
<gene>
    <name evidence="10" type="ORF">Thi970DRAFT_04836</name>
</gene>
<dbReference type="STRING" id="631362.Thi970DRAFT_04836"/>
<comment type="similarity">
    <text evidence="1">Belongs to the N(4)/N(6)-methyltransferase family.</text>
</comment>
<dbReference type="GO" id="GO:0009307">
    <property type="term" value="P:DNA restriction-modification system"/>
    <property type="evidence" value="ECO:0007669"/>
    <property type="project" value="UniProtKB-KW"/>
</dbReference>
<accession>H8Z3Z4</accession>
<name>H8Z3Z4_9GAMM</name>
<evidence type="ECO:0000256" key="4">
    <source>
        <dbReference type="ARBA" id="ARBA00022679"/>
    </source>
</evidence>
<dbReference type="Pfam" id="PF02384">
    <property type="entry name" value="N6_Mtase"/>
    <property type="match status" value="1"/>
</dbReference>
<dbReference type="InterPro" id="IPR029063">
    <property type="entry name" value="SAM-dependent_MTases_sf"/>
</dbReference>
<dbReference type="HOGENOM" id="CLU_013049_0_2_6"/>
<evidence type="ECO:0000256" key="6">
    <source>
        <dbReference type="ARBA" id="ARBA00022747"/>
    </source>
</evidence>
<evidence type="ECO:0000259" key="8">
    <source>
        <dbReference type="Pfam" id="PF02384"/>
    </source>
</evidence>
<comment type="catalytic activity">
    <reaction evidence="7">
        <text>a 2'-deoxyadenosine in DNA + S-adenosyl-L-methionine = an N(6)-methyl-2'-deoxyadenosine in DNA + S-adenosyl-L-homocysteine + H(+)</text>
        <dbReference type="Rhea" id="RHEA:15197"/>
        <dbReference type="Rhea" id="RHEA-COMP:12418"/>
        <dbReference type="Rhea" id="RHEA-COMP:12419"/>
        <dbReference type="ChEBI" id="CHEBI:15378"/>
        <dbReference type="ChEBI" id="CHEBI:57856"/>
        <dbReference type="ChEBI" id="CHEBI:59789"/>
        <dbReference type="ChEBI" id="CHEBI:90615"/>
        <dbReference type="ChEBI" id="CHEBI:90616"/>
        <dbReference type="EC" id="2.1.1.72"/>
    </reaction>
</comment>
<evidence type="ECO:0000256" key="3">
    <source>
        <dbReference type="ARBA" id="ARBA00022603"/>
    </source>
</evidence>
<evidence type="ECO:0000256" key="7">
    <source>
        <dbReference type="ARBA" id="ARBA00047942"/>
    </source>
</evidence>
<keyword evidence="5" id="KW-0949">S-adenosyl-L-methionine</keyword>
<sequence length="534" mass="60337">MTQDQLSQLGKTLWAIADDLRGAMNADDFRDYMLSFLFLRYLSDNYEAAAQKELGPDYPALATDDRRAPLALWYQANAADVPAFEKQMRRKVHYVIHPDYLWTSIFDRARTQNAELLQTLERGFQYIENESFSSTFQGLFSEINLNSEKLGRTPADRNNKLCTILGRIAEGIAQFSTTSDILGDAYEYLIGQFASGSGKKAGEFYTPQAVSTILSRIVTLDSQEPATGKKQRLSCVLDFACGSGSLLLNVRHQMGANGIGMIYGQEKNITTYNLARMNMLLHGLKDTEFDIYHGDTLTNDWPLLNDRNPAKKLKCDAVVANPPFSYRWEPNDALGEDFRYKSHGLAPKSAADFAFLLHGFHYLGDEGTMAIILPHGVLFRGGVESRIRTKLLKDGHIDTVIGLPAHLFFSTGIPVCILVLKKCKKPDDVLFINAAEHFEKGKRQNFLRPEHIDKIVDTYQHRKDEDRYSRRVSMEEIEKNDYNLNISRYVSTAQPEEEIDLADVHARLREIDQRVTEAAAEHNGYLKELGLAGV</sequence>
<dbReference type="GO" id="GO:0009007">
    <property type="term" value="F:site-specific DNA-methyltransferase (adenine-specific) activity"/>
    <property type="evidence" value="ECO:0007669"/>
    <property type="project" value="UniProtKB-EC"/>
</dbReference>
<dbReference type="EMBL" id="JH603170">
    <property type="protein sequence ID" value="EIC21146.1"/>
    <property type="molecule type" value="Genomic_DNA"/>
</dbReference>
<dbReference type="InterPro" id="IPR051537">
    <property type="entry name" value="DNA_Adenine_Mtase"/>
</dbReference>
<dbReference type="GO" id="GO:0008170">
    <property type="term" value="F:N-methyltransferase activity"/>
    <property type="evidence" value="ECO:0007669"/>
    <property type="project" value="InterPro"/>
</dbReference>
<dbReference type="OrthoDB" id="9784823at2"/>
<keyword evidence="4" id="KW-0808">Transferase</keyword>
<dbReference type="Gene3D" id="1.20.1260.30">
    <property type="match status" value="1"/>
</dbReference>
<dbReference type="InterPro" id="IPR004546">
    <property type="entry name" value="Restrct_endonuc_T1M"/>
</dbReference>
<keyword evidence="3 10" id="KW-0489">Methyltransferase</keyword>
<dbReference type="AlphaFoldDB" id="H8Z3Z4"/>
<dbReference type="InterPro" id="IPR002052">
    <property type="entry name" value="DNA_methylase_N6_adenine_CS"/>
</dbReference>
<proteinExistence type="inferred from homology"/>
<evidence type="ECO:0000313" key="11">
    <source>
        <dbReference type="Proteomes" id="UP000002964"/>
    </source>
</evidence>
<dbReference type="InterPro" id="IPR022749">
    <property type="entry name" value="D12N6_MeTrfase_N"/>
</dbReference>
<dbReference type="Gene3D" id="3.40.50.150">
    <property type="entry name" value="Vaccinia Virus protein VP39"/>
    <property type="match status" value="1"/>
</dbReference>
<organism evidence="10 11">
    <name type="scientific">Thiorhodovibrio frisius</name>
    <dbReference type="NCBI Taxonomy" id="631362"/>
    <lineage>
        <taxon>Bacteria</taxon>
        <taxon>Pseudomonadati</taxon>
        <taxon>Pseudomonadota</taxon>
        <taxon>Gammaproteobacteria</taxon>
        <taxon>Chromatiales</taxon>
        <taxon>Chromatiaceae</taxon>
        <taxon>Thiorhodovibrio</taxon>
    </lineage>
</organism>
<protein>
    <recommendedName>
        <fullName evidence="2">site-specific DNA-methyltransferase (adenine-specific)</fullName>
        <ecNumber evidence="2">2.1.1.72</ecNumber>
    </recommendedName>
</protein>
<dbReference type="Pfam" id="PF12161">
    <property type="entry name" value="HsdM_N"/>
    <property type="match status" value="1"/>
</dbReference>
<dbReference type="PROSITE" id="PS00092">
    <property type="entry name" value="N6_MTASE"/>
    <property type="match status" value="1"/>
</dbReference>
<evidence type="ECO:0000259" key="9">
    <source>
        <dbReference type="Pfam" id="PF12161"/>
    </source>
</evidence>
<reference evidence="10 11" key="2">
    <citation type="submission" date="2011-11" db="EMBL/GenBank/DDBJ databases">
        <authorList>
            <consortium name="US DOE Joint Genome Institute"/>
            <person name="Lucas S."/>
            <person name="Han J."/>
            <person name="Lapidus A."/>
            <person name="Cheng J.-F."/>
            <person name="Goodwin L."/>
            <person name="Pitluck S."/>
            <person name="Peters L."/>
            <person name="Ovchinnikova G."/>
            <person name="Zhang X."/>
            <person name="Detter J.C."/>
            <person name="Han C."/>
            <person name="Tapia R."/>
            <person name="Land M."/>
            <person name="Hauser L."/>
            <person name="Kyrpides N."/>
            <person name="Ivanova N."/>
            <person name="Pagani I."/>
            <person name="Vogl K."/>
            <person name="Liu Z."/>
            <person name="Overmann J."/>
            <person name="Frigaard N.-U."/>
            <person name="Bryant D."/>
            <person name="Woyke T."/>
        </authorList>
    </citation>
    <scope>NUCLEOTIDE SEQUENCE [LARGE SCALE GENOMIC DNA]</scope>
    <source>
        <strain evidence="10 11">970</strain>
    </source>
</reference>
<feature type="domain" description="N6 adenine-specific DNA methyltransferase N-terminal" evidence="9">
    <location>
        <begin position="9"/>
        <end position="164"/>
    </location>
</feature>
<dbReference type="PRINTS" id="PR00507">
    <property type="entry name" value="N12N6MTFRASE"/>
</dbReference>
<keyword evidence="6" id="KW-0680">Restriction system</keyword>